<dbReference type="SUPFAM" id="SSF49503">
    <property type="entry name" value="Cupredoxins"/>
    <property type="match status" value="1"/>
</dbReference>
<dbReference type="InterPro" id="IPR036514">
    <property type="entry name" value="SGNH_hydro_sf"/>
</dbReference>
<keyword evidence="4" id="KW-0186">Copper</keyword>
<dbReference type="GO" id="GO:0016788">
    <property type="term" value="F:hydrolase activity, acting on ester bonds"/>
    <property type="evidence" value="ECO:0007669"/>
    <property type="project" value="UniProtKB-ARBA"/>
</dbReference>
<organism evidence="8 9">
    <name type="scientific">Cyclobacterium qasimii</name>
    <dbReference type="NCBI Taxonomy" id="1350429"/>
    <lineage>
        <taxon>Bacteria</taxon>
        <taxon>Pseudomonadati</taxon>
        <taxon>Bacteroidota</taxon>
        <taxon>Cytophagia</taxon>
        <taxon>Cytophagales</taxon>
        <taxon>Cyclobacteriaceae</taxon>
        <taxon>Cyclobacterium</taxon>
    </lineage>
</organism>
<dbReference type="CDD" id="cd01834">
    <property type="entry name" value="SGNH_hydrolase_like_2"/>
    <property type="match status" value="1"/>
</dbReference>
<dbReference type="InterPro" id="IPR013428">
    <property type="entry name" value="Membrane-bound_put_N"/>
</dbReference>
<dbReference type="RefSeq" id="WP_051160129.1">
    <property type="nucleotide sequence ID" value="NZ_BJYV01000007.1"/>
</dbReference>
<dbReference type="AlphaFoldDB" id="A0A512CB61"/>
<dbReference type="Gene3D" id="2.60.40.420">
    <property type="entry name" value="Cupredoxins - blue copper proteins"/>
    <property type="match status" value="1"/>
</dbReference>
<dbReference type="InterPro" id="IPR011989">
    <property type="entry name" value="ARM-like"/>
</dbReference>
<feature type="domain" description="Blue (type 1) copper" evidence="5">
    <location>
        <begin position="977"/>
        <end position="1090"/>
    </location>
</feature>
<dbReference type="Proteomes" id="UP000321301">
    <property type="component" value="Unassembled WGS sequence"/>
</dbReference>
<dbReference type="InterPro" id="IPR000923">
    <property type="entry name" value="BlueCu_1"/>
</dbReference>
<dbReference type="SUPFAM" id="SSF48371">
    <property type="entry name" value="ARM repeat"/>
    <property type="match status" value="1"/>
</dbReference>
<evidence type="ECO:0000256" key="1">
    <source>
        <dbReference type="ARBA" id="ARBA00022448"/>
    </source>
</evidence>
<dbReference type="NCBIfam" id="TIGR02604">
    <property type="entry name" value="Piru_Ver_Nterm"/>
    <property type="match status" value="1"/>
</dbReference>
<dbReference type="InterPro" id="IPR016024">
    <property type="entry name" value="ARM-type_fold"/>
</dbReference>
<evidence type="ECO:0000256" key="4">
    <source>
        <dbReference type="ARBA" id="ARBA00023008"/>
    </source>
</evidence>
<feature type="domain" description="SGNH hydrolase-type esterase" evidence="6">
    <location>
        <begin position="61"/>
        <end position="227"/>
    </location>
</feature>
<sequence length="1093" mass="124024">MINVNPIKFLESRFILAFSTLAISILFACESKEVVYHFDPKDNSNIVFIGNTFADRLQNNNYFETLLYKSFPDRNLKVRNLAWNADEVNLRPRPLDFGTLDDHLQQQEADVIFACFGLNEAFKGQEGLSDFSKDLQDFLTHLQQQQFNGENSPQIVLVSPIAQEDKGGFLPDPTVNNQNLSMYTKEMRKVAASLNIPFIDLYQPTQEWMGSSGPLTSNGIHLTDKGYLMVSEYMAKALDFPFATWEEDPSFELLREAVAKKNQHFFYRFKAQNGEYIYGRRKEWSGGEKLKEENKVIDTIIERLDSVVWNGSAANSLADIEKAKKIISFNQGIKMPEFQTTTPEELEKAKSQFVLQEGYEIELFASELDFPIANAVAITFDPQGRMWVSSMPSYPQYTPGDMPLDKLIILEDTNLDGKADKHSVFADSLYLPLGFEIGDGGVYVTQAPNLVHLKDTDGDGKADSRKILFSGLGTEDSHHSLSAFTWGQDGALYFHMGTFLHSQIETPYGPRRGAYGTTWRYEPYTLKLEPYISYPYANPWGNVFMRDGTHLVADVSTGMNYFAPPLTVDIDYPKKHMVMKDFLNSPVKPKTCGIEIISSSAFPENAQGNVLFNTFIGFQGVKQHVVSEEGSGFQADETTPLLQSKDPNFRPVDLKFGPDGALYVVDWYDAIVQHGEQNFRDPLRDSSKGRIWRITHKDKETLKPVDMTKLDVSGLLDQLKVYEDRERYRARTQLREHDWAEVSPALKTWVDQLDQKDPNSEHLKLEALWVYQQFNQRNLSLLEALLDSPEAPIRAAATRVLFYRKDEVNDVQRKLKILSKDTSPRVRLEAVIALSHFENEATVNTLLEVSALPTDDYLDYALKESFKHLKPIWMGMFRKDKTFLADEPEKAARLLRPLASKAELQVPGFIMDDPKYAQYAVDALSEQDFQDLEGVTAVTNFKLSHLDLLYPGEESRVLQKTADNKKGENVINLGTLPGKMLFDKESFEVTAGKTVSILFDNKDQMPHNVLILEPGASEKVGVAADNMASLKDGYEKNFVPDLKEVLFFTPLVSSNQVFQLDFTAPDKPGDYPFICSFPGHWRMMKGVMRVTEN</sequence>
<evidence type="ECO:0000256" key="3">
    <source>
        <dbReference type="ARBA" id="ARBA00022982"/>
    </source>
</evidence>
<dbReference type="InterPro" id="IPR013830">
    <property type="entry name" value="SGNH_hydro"/>
</dbReference>
<dbReference type="CDD" id="cd04233">
    <property type="entry name" value="Auracyanin"/>
    <property type="match status" value="1"/>
</dbReference>
<dbReference type="PROSITE" id="PS00196">
    <property type="entry name" value="COPPER_BLUE"/>
    <property type="match status" value="1"/>
</dbReference>
<dbReference type="Pfam" id="PF13472">
    <property type="entry name" value="Lipase_GDSL_2"/>
    <property type="match status" value="1"/>
</dbReference>
<keyword evidence="2" id="KW-0479">Metal-binding</keyword>
<comment type="caution">
    <text evidence="8">The sequence shown here is derived from an EMBL/GenBank/DDBJ whole genome shotgun (WGS) entry which is preliminary data.</text>
</comment>
<keyword evidence="9" id="KW-1185">Reference proteome</keyword>
<evidence type="ECO:0000256" key="2">
    <source>
        <dbReference type="ARBA" id="ARBA00022723"/>
    </source>
</evidence>
<dbReference type="InterPro" id="IPR028871">
    <property type="entry name" value="BlueCu_1_BS"/>
</dbReference>
<accession>A0A512CB61</accession>
<evidence type="ECO:0000259" key="5">
    <source>
        <dbReference type="Pfam" id="PF00127"/>
    </source>
</evidence>
<dbReference type="InterPro" id="IPR008972">
    <property type="entry name" value="Cupredoxin"/>
</dbReference>
<dbReference type="PANTHER" id="PTHR33546:SF1">
    <property type="entry name" value="LARGE, MULTIFUNCTIONAL SECRETED PROTEIN"/>
    <property type="match status" value="1"/>
</dbReference>
<dbReference type="Pfam" id="PF00127">
    <property type="entry name" value="Copper-bind"/>
    <property type="match status" value="1"/>
</dbReference>
<keyword evidence="3" id="KW-0249">Electron transport</keyword>
<dbReference type="SUPFAM" id="SSF63829">
    <property type="entry name" value="Calcium-dependent phosphotriesterase"/>
    <property type="match status" value="1"/>
</dbReference>
<dbReference type="InterPro" id="IPR011042">
    <property type="entry name" value="6-blade_b-propeller_TolB-like"/>
</dbReference>
<evidence type="ECO:0008006" key="10">
    <source>
        <dbReference type="Google" id="ProtNLM"/>
    </source>
</evidence>
<evidence type="ECO:0000313" key="9">
    <source>
        <dbReference type="Proteomes" id="UP000321301"/>
    </source>
</evidence>
<evidence type="ECO:0000313" key="8">
    <source>
        <dbReference type="EMBL" id="GEO21449.1"/>
    </source>
</evidence>
<dbReference type="GO" id="GO:0005507">
    <property type="term" value="F:copper ion binding"/>
    <property type="evidence" value="ECO:0007669"/>
    <property type="project" value="InterPro"/>
</dbReference>
<dbReference type="InterPro" id="IPR055557">
    <property type="entry name" value="DUF7133"/>
</dbReference>
<reference evidence="8 9" key="1">
    <citation type="submission" date="2019-07" db="EMBL/GenBank/DDBJ databases">
        <title>Whole genome shotgun sequence of Cyclobacterium qasimii NBRC 106168.</title>
        <authorList>
            <person name="Hosoyama A."/>
            <person name="Uohara A."/>
            <person name="Ohji S."/>
            <person name="Ichikawa N."/>
        </authorList>
    </citation>
    <scope>NUCLEOTIDE SEQUENCE [LARGE SCALE GENOMIC DNA]</scope>
    <source>
        <strain evidence="8 9">NBRC 106168</strain>
    </source>
</reference>
<evidence type="ECO:0000259" key="7">
    <source>
        <dbReference type="Pfam" id="PF23500"/>
    </source>
</evidence>
<dbReference type="Gene3D" id="3.40.50.1110">
    <property type="entry name" value="SGNH hydrolase"/>
    <property type="match status" value="1"/>
</dbReference>
<dbReference type="Gene3D" id="1.25.10.10">
    <property type="entry name" value="Leucine-rich Repeat Variant"/>
    <property type="match status" value="1"/>
</dbReference>
<dbReference type="Pfam" id="PF23500">
    <property type="entry name" value="DUF7133"/>
    <property type="match status" value="1"/>
</dbReference>
<name>A0A512CB61_9BACT</name>
<keyword evidence="1" id="KW-0813">Transport</keyword>
<protein>
    <recommendedName>
        <fullName evidence="10">Azurin</fullName>
    </recommendedName>
</protein>
<feature type="domain" description="DUF7133" evidence="7">
    <location>
        <begin position="347"/>
        <end position="698"/>
    </location>
</feature>
<gene>
    <name evidence="8" type="ORF">CQA01_19830</name>
</gene>
<evidence type="ECO:0000259" key="6">
    <source>
        <dbReference type="Pfam" id="PF13472"/>
    </source>
</evidence>
<dbReference type="GO" id="GO:0009055">
    <property type="term" value="F:electron transfer activity"/>
    <property type="evidence" value="ECO:0007669"/>
    <property type="project" value="InterPro"/>
</dbReference>
<dbReference type="EMBL" id="BJYV01000007">
    <property type="protein sequence ID" value="GEO21449.1"/>
    <property type="molecule type" value="Genomic_DNA"/>
</dbReference>
<dbReference type="Gene3D" id="2.120.10.30">
    <property type="entry name" value="TolB, C-terminal domain"/>
    <property type="match status" value="1"/>
</dbReference>
<dbReference type="PANTHER" id="PTHR33546">
    <property type="entry name" value="LARGE, MULTIFUNCTIONAL SECRETED PROTEIN-RELATED"/>
    <property type="match status" value="1"/>
</dbReference>
<dbReference type="SUPFAM" id="SSF52266">
    <property type="entry name" value="SGNH hydrolase"/>
    <property type="match status" value="1"/>
</dbReference>
<proteinExistence type="predicted"/>
<dbReference type="Pfam" id="PF13646">
    <property type="entry name" value="HEAT_2"/>
    <property type="match status" value="1"/>
</dbReference>